<keyword evidence="8 10" id="KW-0521">NADP</keyword>
<dbReference type="PANTHER" id="PTHR11806:SF2">
    <property type="entry name" value="METHYLENETETRAHYDROFOLATE--TRNA-(URACIL-5-)-METHYLTRANSFERASE TRMFO"/>
    <property type="match status" value="1"/>
</dbReference>
<comment type="function">
    <text evidence="10">Catalyzes the folate-dependent formation of 5-methyl-uridine at position 54 (M-5-U54) in all tRNAs.</text>
</comment>
<dbReference type="NCBIfam" id="NF003739">
    <property type="entry name" value="PRK05335.1"/>
    <property type="match status" value="1"/>
</dbReference>
<dbReference type="InterPro" id="IPR004417">
    <property type="entry name" value="TrmFO"/>
</dbReference>
<dbReference type="Proteomes" id="UP000007488">
    <property type="component" value="Chromosome"/>
</dbReference>
<evidence type="ECO:0000256" key="7">
    <source>
        <dbReference type="ARBA" id="ARBA00022827"/>
    </source>
</evidence>
<evidence type="ECO:0000256" key="4">
    <source>
        <dbReference type="ARBA" id="ARBA00022630"/>
    </source>
</evidence>
<accession>F0SUB3</accession>
<comment type="similarity">
    <text evidence="10">Belongs to the MnmG family. TrmFO subfamily.</text>
</comment>
<keyword evidence="2 10" id="KW-0963">Cytoplasm</keyword>
<comment type="cofactor">
    <cofactor evidence="1 10">
        <name>FAD</name>
        <dbReference type="ChEBI" id="CHEBI:57692"/>
    </cofactor>
</comment>
<comment type="subcellular location">
    <subcellularLocation>
        <location evidence="10">Cytoplasm</location>
    </subcellularLocation>
</comment>
<feature type="domain" description="MnmG N-terminal" evidence="11">
    <location>
        <begin position="4"/>
        <end position="365"/>
    </location>
</feature>
<keyword evidence="9 10" id="KW-0520">NAD</keyword>
<evidence type="ECO:0000256" key="6">
    <source>
        <dbReference type="ARBA" id="ARBA00022694"/>
    </source>
</evidence>
<evidence type="ECO:0000256" key="8">
    <source>
        <dbReference type="ARBA" id="ARBA00022857"/>
    </source>
</evidence>
<dbReference type="Pfam" id="PF01134">
    <property type="entry name" value="GIDA"/>
    <property type="match status" value="1"/>
</dbReference>
<keyword evidence="4 10" id="KW-0285">Flavoprotein</keyword>
<evidence type="ECO:0000256" key="3">
    <source>
        <dbReference type="ARBA" id="ARBA00022603"/>
    </source>
</evidence>
<protein>
    <recommendedName>
        <fullName evidence="10">Methylenetetrahydrofolate--tRNA-(uracil-5-)-methyltransferase TrmFO</fullName>
        <ecNumber evidence="10">2.1.1.74</ecNumber>
    </recommendedName>
    <alternativeName>
        <fullName evidence="10">Folate-dependent tRNA (uracil-5-)-methyltransferase</fullName>
    </alternativeName>
    <alternativeName>
        <fullName evidence="10">Folate-dependent tRNA(M-5-U54)-methyltransferase</fullName>
    </alternativeName>
</protein>
<dbReference type="HOGENOM" id="CLU_033057_1_0_9"/>
<dbReference type="PANTHER" id="PTHR11806">
    <property type="entry name" value="GLUCOSE INHIBITED DIVISION PROTEIN A"/>
    <property type="match status" value="1"/>
</dbReference>
<dbReference type="OrthoDB" id="9803114at2"/>
<sequence length="444" mass="49041">MNEITVIGAGLAGSEAAWQLACRDVEVTLCEMRPGISTPAHVSGDFAELVCSNSLRAAGLENAAGLLKEEMRRLNSLIMLAADKHAVPAGGATAVDRKFFSTEITERLENHPKVKIKREEITAIPRKGVVIVASGPLTSASLAEDIMDLTGEKALSFFDAAAPIVELDSVDLTKAFWASRYDKGEADYLNCPMNEQEYNHFYQELIKAETAEVKGFEKNMVFEGCMPIEVMAGRGPMTMAFGPLKPVGMVDPRTGKQPFAVVQLRKENLEGSLLNLVGFQTHLKWGEQKRVFRMIPGLENAEFARYGVMHRNTFLNSPKVLQADFRLRNKPEIFFAGQITGVEGYVESAASGLLAGINAFRFLRGLETLVFPPETALGGLAGHLERSPTVDFQPMNINFGLISQLKERTRNKREKNKRISERALGILEEYLCNNHLKEIHDGRA</sequence>
<dbReference type="GO" id="GO:0002098">
    <property type="term" value="P:tRNA wobble uridine modification"/>
    <property type="evidence" value="ECO:0007669"/>
    <property type="project" value="TreeGrafter"/>
</dbReference>
<organism evidence="12 13">
    <name type="scientific">Syntrophobotulus glycolicus (strain DSM 8271 / FlGlyR)</name>
    <dbReference type="NCBI Taxonomy" id="645991"/>
    <lineage>
        <taxon>Bacteria</taxon>
        <taxon>Bacillati</taxon>
        <taxon>Bacillota</taxon>
        <taxon>Clostridia</taxon>
        <taxon>Eubacteriales</taxon>
        <taxon>Desulfitobacteriaceae</taxon>
        <taxon>Syntrophobotulus</taxon>
    </lineage>
</organism>
<evidence type="ECO:0000256" key="9">
    <source>
        <dbReference type="ARBA" id="ARBA00023027"/>
    </source>
</evidence>
<name>F0SUB3_SYNGF</name>
<evidence type="ECO:0000313" key="13">
    <source>
        <dbReference type="Proteomes" id="UP000007488"/>
    </source>
</evidence>
<dbReference type="STRING" id="645991.Sgly_2274"/>
<dbReference type="AlphaFoldDB" id="F0SUB3"/>
<dbReference type="eggNOG" id="COG1206">
    <property type="taxonomic scope" value="Bacteria"/>
</dbReference>
<comment type="catalytic activity">
    <reaction evidence="10">
        <text>uridine(54) in tRNA + (6R)-5,10-methylene-5,6,7,8-tetrahydrofolate + NADH + H(+) = 5-methyluridine(54) in tRNA + (6S)-5,6,7,8-tetrahydrofolate + NAD(+)</text>
        <dbReference type="Rhea" id="RHEA:16873"/>
        <dbReference type="Rhea" id="RHEA-COMP:10167"/>
        <dbReference type="Rhea" id="RHEA-COMP:10193"/>
        <dbReference type="ChEBI" id="CHEBI:15378"/>
        <dbReference type="ChEBI" id="CHEBI:15636"/>
        <dbReference type="ChEBI" id="CHEBI:57453"/>
        <dbReference type="ChEBI" id="CHEBI:57540"/>
        <dbReference type="ChEBI" id="CHEBI:57945"/>
        <dbReference type="ChEBI" id="CHEBI:65315"/>
        <dbReference type="ChEBI" id="CHEBI:74447"/>
        <dbReference type="EC" id="2.1.1.74"/>
    </reaction>
</comment>
<dbReference type="GO" id="GO:0030488">
    <property type="term" value="P:tRNA methylation"/>
    <property type="evidence" value="ECO:0007669"/>
    <property type="project" value="TreeGrafter"/>
</dbReference>
<dbReference type="EC" id="2.1.1.74" evidence="10"/>
<dbReference type="PROSITE" id="PS01281">
    <property type="entry name" value="GIDA_2"/>
    <property type="match status" value="1"/>
</dbReference>
<reference evidence="13" key="2">
    <citation type="submission" date="2011-02" db="EMBL/GenBank/DDBJ databases">
        <title>The complete genome of Syntrophobotulus glycolicus DSM 8271.</title>
        <authorList>
            <person name="Lucas S."/>
            <person name="Copeland A."/>
            <person name="Lapidus A."/>
            <person name="Bruce D."/>
            <person name="Goodwin L."/>
            <person name="Pitluck S."/>
            <person name="Kyrpides N."/>
            <person name="Mavromatis K."/>
            <person name="Pagani I."/>
            <person name="Ivanova N."/>
            <person name="Mikhailova N."/>
            <person name="Chertkov O."/>
            <person name="Held B."/>
            <person name="Detter J.C."/>
            <person name="Tapia R."/>
            <person name="Han C."/>
            <person name="Land M."/>
            <person name="Hauser L."/>
            <person name="Markowitz V."/>
            <person name="Cheng J.-F."/>
            <person name="Hugenholtz P."/>
            <person name="Woyke T."/>
            <person name="Wu D."/>
            <person name="Spring S."/>
            <person name="Schroeder M."/>
            <person name="Brambilla E."/>
            <person name="Klenk H.-P."/>
            <person name="Eisen J.A."/>
        </authorList>
    </citation>
    <scope>NUCLEOTIDE SEQUENCE [LARGE SCALE GENOMIC DNA]</scope>
    <source>
        <strain evidence="13">DSM 8271 / FlGlyR</strain>
    </source>
</reference>
<dbReference type="Gene3D" id="3.50.50.60">
    <property type="entry name" value="FAD/NAD(P)-binding domain"/>
    <property type="match status" value="2"/>
</dbReference>
<proteinExistence type="inferred from homology"/>
<evidence type="ECO:0000256" key="10">
    <source>
        <dbReference type="HAMAP-Rule" id="MF_01037"/>
    </source>
</evidence>
<dbReference type="GO" id="GO:0047151">
    <property type="term" value="F:tRNA (uracil(54)-C5)-methyltransferase activity, 5,10-methylenetetrahydrofolate-dependent"/>
    <property type="evidence" value="ECO:0007669"/>
    <property type="project" value="UniProtKB-UniRule"/>
</dbReference>
<dbReference type="NCBIfam" id="TIGR00137">
    <property type="entry name" value="gid_trmFO"/>
    <property type="match status" value="1"/>
</dbReference>
<dbReference type="EMBL" id="CP002547">
    <property type="protein sequence ID" value="ADY56563.1"/>
    <property type="molecule type" value="Genomic_DNA"/>
</dbReference>
<keyword evidence="3 10" id="KW-0489">Methyltransferase</keyword>
<feature type="binding site" evidence="10">
    <location>
        <begin position="8"/>
        <end position="13"/>
    </location>
    <ligand>
        <name>FAD</name>
        <dbReference type="ChEBI" id="CHEBI:57692"/>
    </ligand>
</feature>
<keyword evidence="7 10" id="KW-0274">FAD</keyword>
<dbReference type="KEGG" id="sgy:Sgly_2274"/>
<dbReference type="HAMAP" id="MF_01037">
    <property type="entry name" value="TrmFO"/>
    <property type="match status" value="1"/>
</dbReference>
<dbReference type="GO" id="GO:0005829">
    <property type="term" value="C:cytosol"/>
    <property type="evidence" value="ECO:0007669"/>
    <property type="project" value="TreeGrafter"/>
</dbReference>
<dbReference type="InterPro" id="IPR040131">
    <property type="entry name" value="MnmG_N"/>
</dbReference>
<comment type="catalytic activity">
    <reaction evidence="10">
        <text>uridine(54) in tRNA + (6R)-5,10-methylene-5,6,7,8-tetrahydrofolate + NADPH + H(+) = 5-methyluridine(54) in tRNA + (6S)-5,6,7,8-tetrahydrofolate + NADP(+)</text>
        <dbReference type="Rhea" id="RHEA:62372"/>
        <dbReference type="Rhea" id="RHEA-COMP:10167"/>
        <dbReference type="Rhea" id="RHEA-COMP:10193"/>
        <dbReference type="ChEBI" id="CHEBI:15378"/>
        <dbReference type="ChEBI" id="CHEBI:15636"/>
        <dbReference type="ChEBI" id="CHEBI:57453"/>
        <dbReference type="ChEBI" id="CHEBI:57783"/>
        <dbReference type="ChEBI" id="CHEBI:58349"/>
        <dbReference type="ChEBI" id="CHEBI:65315"/>
        <dbReference type="ChEBI" id="CHEBI:74447"/>
        <dbReference type="EC" id="2.1.1.74"/>
    </reaction>
</comment>
<reference evidence="12 13" key="1">
    <citation type="journal article" date="2011" name="Stand. Genomic Sci.">
        <title>Complete genome sequence of Syntrophobotulus glycolicus type strain (FlGlyR).</title>
        <authorList>
            <person name="Han C."/>
            <person name="Mwirichia R."/>
            <person name="Chertkov O."/>
            <person name="Held B."/>
            <person name="Lapidus A."/>
            <person name="Nolan M."/>
            <person name="Lucas S."/>
            <person name="Hammon N."/>
            <person name="Deshpande S."/>
            <person name="Cheng J.F."/>
            <person name="Tapia R."/>
            <person name="Goodwin L."/>
            <person name="Pitluck S."/>
            <person name="Huntemann M."/>
            <person name="Liolios K."/>
            <person name="Ivanova N."/>
            <person name="Pagani I."/>
            <person name="Mavromatis K."/>
            <person name="Ovchinikova G."/>
            <person name="Pati A."/>
            <person name="Chen A."/>
            <person name="Palaniappan K."/>
            <person name="Land M."/>
            <person name="Hauser L."/>
            <person name="Brambilla E.M."/>
            <person name="Rohde M."/>
            <person name="Spring S."/>
            <person name="Sikorski J."/>
            <person name="Goker M."/>
            <person name="Woyke T."/>
            <person name="Bristow J."/>
            <person name="Eisen J.A."/>
            <person name="Markowitz V."/>
            <person name="Hugenholtz P."/>
            <person name="Kyrpides N.C."/>
            <person name="Klenk H.P."/>
            <person name="Detter J.C."/>
        </authorList>
    </citation>
    <scope>NUCLEOTIDE SEQUENCE [LARGE SCALE GENOMIC DNA]</scope>
    <source>
        <strain evidence="13">DSM 8271 / FlGlyR</strain>
    </source>
</reference>
<evidence type="ECO:0000259" key="11">
    <source>
        <dbReference type="Pfam" id="PF01134"/>
    </source>
</evidence>
<dbReference type="GO" id="GO:0050660">
    <property type="term" value="F:flavin adenine dinucleotide binding"/>
    <property type="evidence" value="ECO:0007669"/>
    <property type="project" value="UniProtKB-UniRule"/>
</dbReference>
<dbReference type="InterPro" id="IPR002218">
    <property type="entry name" value="MnmG-rel"/>
</dbReference>
<dbReference type="InterPro" id="IPR020595">
    <property type="entry name" value="MnmG-rel_CS"/>
</dbReference>
<keyword evidence="5 10" id="KW-0808">Transferase</keyword>
<gene>
    <name evidence="10" type="primary">trmFO</name>
    <name evidence="12" type="ordered locus">Sgly_2274</name>
</gene>
<keyword evidence="13" id="KW-1185">Reference proteome</keyword>
<dbReference type="SUPFAM" id="SSF51905">
    <property type="entry name" value="FAD/NAD(P)-binding domain"/>
    <property type="match status" value="1"/>
</dbReference>
<evidence type="ECO:0000256" key="5">
    <source>
        <dbReference type="ARBA" id="ARBA00022679"/>
    </source>
</evidence>
<evidence type="ECO:0000256" key="2">
    <source>
        <dbReference type="ARBA" id="ARBA00022490"/>
    </source>
</evidence>
<dbReference type="RefSeq" id="WP_013625428.1">
    <property type="nucleotide sequence ID" value="NC_015172.1"/>
</dbReference>
<evidence type="ECO:0000256" key="1">
    <source>
        <dbReference type="ARBA" id="ARBA00001974"/>
    </source>
</evidence>
<keyword evidence="6 10" id="KW-0819">tRNA processing</keyword>
<dbReference type="InterPro" id="IPR036188">
    <property type="entry name" value="FAD/NAD-bd_sf"/>
</dbReference>
<evidence type="ECO:0000313" key="12">
    <source>
        <dbReference type="EMBL" id="ADY56563.1"/>
    </source>
</evidence>